<accession>A0A7X0RLV7</accession>
<dbReference type="Proteomes" id="UP000547209">
    <property type="component" value="Unassembled WGS sequence"/>
</dbReference>
<dbReference type="EMBL" id="JACJVP010000005">
    <property type="protein sequence ID" value="MBB6669857.1"/>
    <property type="molecule type" value="Genomic_DNA"/>
</dbReference>
<organism evidence="1 2">
    <name type="scientific">Cohnella nanjingensis</name>
    <dbReference type="NCBI Taxonomy" id="1387779"/>
    <lineage>
        <taxon>Bacteria</taxon>
        <taxon>Bacillati</taxon>
        <taxon>Bacillota</taxon>
        <taxon>Bacilli</taxon>
        <taxon>Bacillales</taxon>
        <taxon>Paenibacillaceae</taxon>
        <taxon>Cohnella</taxon>
    </lineage>
</organism>
<evidence type="ECO:0000313" key="2">
    <source>
        <dbReference type="Proteomes" id="UP000547209"/>
    </source>
</evidence>
<evidence type="ECO:0000313" key="1">
    <source>
        <dbReference type="EMBL" id="MBB6669857.1"/>
    </source>
</evidence>
<proteinExistence type="predicted"/>
<name>A0A7X0RLV7_9BACL</name>
<sequence length="95" mass="10486">MKRSRSEEQEPYALVGFDPARVQTALEAIRSDIEAVERMIAEEEERYLALHLTGTARNGSLQADLRASLAEERMLIEGRGQHDTLALKDSGASSA</sequence>
<keyword evidence="2" id="KW-1185">Reference proteome</keyword>
<protein>
    <submittedName>
        <fullName evidence="1">Uncharacterized protein</fullName>
    </submittedName>
</protein>
<dbReference type="AlphaFoldDB" id="A0A7X0RLV7"/>
<comment type="caution">
    <text evidence="1">The sequence shown here is derived from an EMBL/GenBank/DDBJ whole genome shotgun (WGS) entry which is preliminary data.</text>
</comment>
<gene>
    <name evidence="1" type="ORF">H7C19_04050</name>
</gene>
<dbReference type="RefSeq" id="WP_185141302.1">
    <property type="nucleotide sequence ID" value="NZ_JACJVP010000005.1"/>
</dbReference>
<reference evidence="1 2" key="1">
    <citation type="submission" date="2020-08" db="EMBL/GenBank/DDBJ databases">
        <title>Cohnella phylogeny.</title>
        <authorList>
            <person name="Dunlap C."/>
        </authorList>
    </citation>
    <scope>NUCLEOTIDE SEQUENCE [LARGE SCALE GENOMIC DNA]</scope>
    <source>
        <strain evidence="1 2">DSM 28246</strain>
    </source>
</reference>